<dbReference type="EMBL" id="CADEBC010000557">
    <property type="protein sequence ID" value="CAB3252654.1"/>
    <property type="molecule type" value="Genomic_DNA"/>
</dbReference>
<proteinExistence type="predicted"/>
<protein>
    <recommendedName>
        <fullName evidence="5">CHHC U11-48K-type domain-containing protein</fullName>
    </recommendedName>
</protein>
<name>A0A8S1B3V3_ARCPL</name>
<evidence type="ECO:0000256" key="1">
    <source>
        <dbReference type="ARBA" id="ARBA00022723"/>
    </source>
</evidence>
<dbReference type="AlphaFoldDB" id="A0A8S1B3V3"/>
<dbReference type="PANTHER" id="PTHR21402">
    <property type="entry name" value="GAMETOCYTE SPECIFIC FACTOR 1-RELATED"/>
    <property type="match status" value="1"/>
</dbReference>
<dbReference type="InterPro" id="IPR022776">
    <property type="entry name" value="TRM13/UPF0224_CHHC_Znf_dom"/>
</dbReference>
<feature type="region of interest" description="Disordered" evidence="4">
    <location>
        <begin position="99"/>
        <end position="160"/>
    </location>
</feature>
<dbReference type="SUPFAM" id="SSF57667">
    <property type="entry name" value="beta-beta-alpha zinc fingers"/>
    <property type="match status" value="1"/>
</dbReference>
<organism evidence="6 7">
    <name type="scientific">Arctia plantaginis</name>
    <name type="common">Wood tiger moth</name>
    <name type="synonym">Phalaena plantaginis</name>
    <dbReference type="NCBI Taxonomy" id="874455"/>
    <lineage>
        <taxon>Eukaryota</taxon>
        <taxon>Metazoa</taxon>
        <taxon>Ecdysozoa</taxon>
        <taxon>Arthropoda</taxon>
        <taxon>Hexapoda</taxon>
        <taxon>Insecta</taxon>
        <taxon>Pterygota</taxon>
        <taxon>Neoptera</taxon>
        <taxon>Endopterygota</taxon>
        <taxon>Lepidoptera</taxon>
        <taxon>Glossata</taxon>
        <taxon>Ditrysia</taxon>
        <taxon>Noctuoidea</taxon>
        <taxon>Erebidae</taxon>
        <taxon>Arctiinae</taxon>
        <taxon>Arctia</taxon>
    </lineage>
</organism>
<evidence type="ECO:0000256" key="3">
    <source>
        <dbReference type="ARBA" id="ARBA00022833"/>
    </source>
</evidence>
<sequence length="160" mass="18427">MLGGSRRKQSPIMAEPNPNQMVTCPYEKTHQIEHYRMHIHLQKCRKQHPNAKKATCPFDATHIVNDVEIDFHVTVCPKRHMLDSQMFVLDDDYRPQVAVHSSAPTSVDPNEESWDNENTQSYKPDPAKKGAHIIMKVKGATPSERRKARMEGVKNYRPLQ</sequence>
<dbReference type="PANTHER" id="PTHR21402:SF5">
    <property type="entry name" value="GAMETOCYTE SPECIFIC FACTOR 1"/>
    <property type="match status" value="1"/>
</dbReference>
<feature type="domain" description="CHHC U11-48K-type" evidence="5">
    <location>
        <begin position="21"/>
        <end position="48"/>
    </location>
</feature>
<reference evidence="6 7" key="1">
    <citation type="submission" date="2020-04" db="EMBL/GenBank/DDBJ databases">
        <authorList>
            <person name="Wallbank WR R."/>
            <person name="Pardo Diaz C."/>
            <person name="Kozak K."/>
            <person name="Martin S."/>
            <person name="Jiggins C."/>
            <person name="Moest M."/>
            <person name="Warren A I."/>
            <person name="Byers J.R.P. K."/>
            <person name="Montejo-Kovacevich G."/>
            <person name="Yen C E."/>
        </authorList>
    </citation>
    <scope>NUCLEOTIDE SEQUENCE [LARGE SCALE GENOMIC DNA]</scope>
</reference>
<dbReference type="InterPro" id="IPR051591">
    <property type="entry name" value="UPF0224_FAM112_RNA_Proc"/>
</dbReference>
<dbReference type="Proteomes" id="UP000494106">
    <property type="component" value="Unassembled WGS sequence"/>
</dbReference>
<keyword evidence="7" id="KW-1185">Reference proteome</keyword>
<feature type="compositionally biased region" description="Basic and acidic residues" evidence="4">
    <location>
        <begin position="143"/>
        <end position="154"/>
    </location>
</feature>
<evidence type="ECO:0000256" key="4">
    <source>
        <dbReference type="SAM" id="MobiDB-lite"/>
    </source>
</evidence>
<accession>A0A8S1B3V3</accession>
<keyword evidence="3" id="KW-0862">Zinc</keyword>
<keyword evidence="1" id="KW-0479">Metal-binding</keyword>
<gene>
    <name evidence="6" type="ORF">APLA_LOCUS13630</name>
</gene>
<keyword evidence="2" id="KW-0863">Zinc-finger</keyword>
<evidence type="ECO:0000313" key="7">
    <source>
        <dbReference type="Proteomes" id="UP000494106"/>
    </source>
</evidence>
<comment type="caution">
    <text evidence="6">The sequence shown here is derived from an EMBL/GenBank/DDBJ whole genome shotgun (WGS) entry which is preliminary data.</text>
</comment>
<dbReference type="GO" id="GO:0008270">
    <property type="term" value="F:zinc ion binding"/>
    <property type="evidence" value="ECO:0007669"/>
    <property type="project" value="UniProtKB-KW"/>
</dbReference>
<dbReference type="Pfam" id="PF05253">
    <property type="entry name" value="zf-U11-48K"/>
    <property type="match status" value="2"/>
</dbReference>
<evidence type="ECO:0000313" key="6">
    <source>
        <dbReference type="EMBL" id="CAB3252654.1"/>
    </source>
</evidence>
<dbReference type="PROSITE" id="PS51800">
    <property type="entry name" value="ZF_CHHC_U11_48K"/>
    <property type="match status" value="2"/>
</dbReference>
<evidence type="ECO:0000259" key="5">
    <source>
        <dbReference type="PROSITE" id="PS51800"/>
    </source>
</evidence>
<dbReference type="OrthoDB" id="5839404at2759"/>
<evidence type="ECO:0000256" key="2">
    <source>
        <dbReference type="ARBA" id="ARBA00022771"/>
    </source>
</evidence>
<feature type="domain" description="CHHC U11-48K-type" evidence="5">
    <location>
        <begin position="53"/>
        <end position="80"/>
    </location>
</feature>
<dbReference type="InterPro" id="IPR036236">
    <property type="entry name" value="Znf_C2H2_sf"/>
</dbReference>